<dbReference type="PANTHER" id="PTHR34142">
    <property type="entry name" value="ENDO-BETA-1,4-GLUCANASE A"/>
    <property type="match status" value="1"/>
</dbReference>
<dbReference type="OrthoDB" id="5823761at2759"/>
<feature type="compositionally biased region" description="Polar residues" evidence="7">
    <location>
        <begin position="100"/>
        <end position="119"/>
    </location>
</feature>
<evidence type="ECO:0000256" key="3">
    <source>
        <dbReference type="ARBA" id="ARBA00012601"/>
    </source>
</evidence>
<dbReference type="PROSITE" id="PS00659">
    <property type="entry name" value="GLYCOSYL_HYDROL_F5"/>
    <property type="match status" value="1"/>
</dbReference>
<evidence type="ECO:0000313" key="11">
    <source>
        <dbReference type="Proteomes" id="UP000254866"/>
    </source>
</evidence>
<reference evidence="10 11" key="1">
    <citation type="journal article" date="2018" name="IMA Fungus">
        <title>IMA Genome-F 9: Draft genome sequence of Annulohypoxylon stygium, Aspergillus mulundensis, Berkeleyomyces basicola (syn. Thielaviopsis basicola), Ceratocystis smalleyi, two Cercospora beticola strains, Coleophoma cylindrospora, Fusarium fracticaudum, Phialophora cf. hyalina, and Morchella septimelata.</title>
        <authorList>
            <person name="Wingfield B.D."/>
            <person name="Bills G.F."/>
            <person name="Dong Y."/>
            <person name="Huang W."/>
            <person name="Nel W.J."/>
            <person name="Swalarsk-Parry B.S."/>
            <person name="Vaghefi N."/>
            <person name="Wilken P.M."/>
            <person name="An Z."/>
            <person name="de Beer Z.W."/>
            <person name="De Vos L."/>
            <person name="Chen L."/>
            <person name="Duong T.A."/>
            <person name="Gao Y."/>
            <person name="Hammerbacher A."/>
            <person name="Kikkert J.R."/>
            <person name="Li Y."/>
            <person name="Li H."/>
            <person name="Li K."/>
            <person name="Li Q."/>
            <person name="Liu X."/>
            <person name="Ma X."/>
            <person name="Naidoo K."/>
            <person name="Pethybridge S.J."/>
            <person name="Sun J."/>
            <person name="Steenkamp E.T."/>
            <person name="van der Nest M.A."/>
            <person name="van Wyk S."/>
            <person name="Wingfield M.J."/>
            <person name="Xiong C."/>
            <person name="Yue Q."/>
            <person name="Zhang X."/>
        </authorList>
    </citation>
    <scope>NUCLEOTIDE SEQUENCE [LARGE SCALE GENOMIC DNA]</scope>
    <source>
        <strain evidence="10 11">BP 5553</strain>
    </source>
</reference>
<evidence type="ECO:0000256" key="2">
    <source>
        <dbReference type="ARBA" id="ARBA00005641"/>
    </source>
</evidence>
<dbReference type="PANTHER" id="PTHR34142:SF5">
    <property type="entry name" value="CBM1 DOMAIN-CONTAINING PROTEIN"/>
    <property type="match status" value="1"/>
</dbReference>
<dbReference type="InterPro" id="IPR018087">
    <property type="entry name" value="Glyco_hydro_5_CS"/>
</dbReference>
<evidence type="ECO:0000256" key="6">
    <source>
        <dbReference type="RuleBase" id="RU361153"/>
    </source>
</evidence>
<dbReference type="SUPFAM" id="SSF51445">
    <property type="entry name" value="(Trans)glycosidases"/>
    <property type="match status" value="1"/>
</dbReference>
<dbReference type="Proteomes" id="UP000254866">
    <property type="component" value="Unassembled WGS sequence"/>
</dbReference>
<evidence type="ECO:0000313" key="10">
    <source>
        <dbReference type="EMBL" id="RDL32651.1"/>
    </source>
</evidence>
<feature type="compositionally biased region" description="Low complexity" evidence="7">
    <location>
        <begin position="88"/>
        <end position="99"/>
    </location>
</feature>
<evidence type="ECO:0000256" key="1">
    <source>
        <dbReference type="ARBA" id="ARBA00000966"/>
    </source>
</evidence>
<dbReference type="AlphaFoldDB" id="A0A370TE01"/>
<dbReference type="Gene3D" id="3.20.20.80">
    <property type="entry name" value="Glycosidases"/>
    <property type="match status" value="1"/>
</dbReference>
<evidence type="ECO:0000259" key="9">
    <source>
        <dbReference type="Pfam" id="PF00150"/>
    </source>
</evidence>
<feature type="domain" description="Glycoside hydrolase family 5" evidence="9">
    <location>
        <begin position="137"/>
        <end position="362"/>
    </location>
</feature>
<comment type="catalytic activity">
    <reaction evidence="1">
        <text>Endohydrolysis of (1-&gt;4)-beta-D-glucosidic linkages in cellulose, lichenin and cereal beta-D-glucans.</text>
        <dbReference type="EC" id="3.2.1.4"/>
    </reaction>
</comment>
<comment type="caution">
    <text evidence="10">The sequence shown here is derived from an EMBL/GenBank/DDBJ whole genome shotgun (WGS) entry which is preliminary data.</text>
</comment>
<keyword evidence="4 6" id="KW-0378">Hydrolase</keyword>
<dbReference type="RefSeq" id="XP_031866373.1">
    <property type="nucleotide sequence ID" value="XM_032017730.1"/>
</dbReference>
<keyword evidence="5 6" id="KW-0326">Glycosidase</keyword>
<keyword evidence="8" id="KW-0732">Signal</keyword>
<evidence type="ECO:0000256" key="8">
    <source>
        <dbReference type="SAM" id="SignalP"/>
    </source>
</evidence>
<dbReference type="EMBL" id="NPIC01000010">
    <property type="protein sequence ID" value="RDL32651.1"/>
    <property type="molecule type" value="Genomic_DNA"/>
</dbReference>
<dbReference type="InterPro" id="IPR017853">
    <property type="entry name" value="GH"/>
</dbReference>
<dbReference type="GeneID" id="43601956"/>
<accession>A0A370TE01</accession>
<proteinExistence type="inferred from homology"/>
<gene>
    <name evidence="10" type="ORF">BP5553_09107</name>
</gene>
<feature type="signal peptide" evidence="8">
    <location>
        <begin position="1"/>
        <end position="16"/>
    </location>
</feature>
<comment type="similarity">
    <text evidence="2 6">Belongs to the glycosyl hydrolase 5 (cellulase A) family.</text>
</comment>
<organism evidence="10 11">
    <name type="scientific">Venustampulla echinocandica</name>
    <dbReference type="NCBI Taxonomy" id="2656787"/>
    <lineage>
        <taxon>Eukaryota</taxon>
        <taxon>Fungi</taxon>
        <taxon>Dikarya</taxon>
        <taxon>Ascomycota</taxon>
        <taxon>Pezizomycotina</taxon>
        <taxon>Leotiomycetes</taxon>
        <taxon>Helotiales</taxon>
        <taxon>Pleuroascaceae</taxon>
        <taxon>Venustampulla</taxon>
    </lineage>
</organism>
<feature type="chain" id="PRO_5016844727" description="cellulase" evidence="8">
    <location>
        <begin position="17"/>
        <end position="451"/>
    </location>
</feature>
<keyword evidence="11" id="KW-1185">Reference proteome</keyword>
<dbReference type="GO" id="GO:0009251">
    <property type="term" value="P:glucan catabolic process"/>
    <property type="evidence" value="ECO:0007669"/>
    <property type="project" value="TreeGrafter"/>
</dbReference>
<evidence type="ECO:0000256" key="4">
    <source>
        <dbReference type="ARBA" id="ARBA00022801"/>
    </source>
</evidence>
<protein>
    <recommendedName>
        <fullName evidence="3">cellulase</fullName>
        <ecNumber evidence="3">3.2.1.4</ecNumber>
    </recommendedName>
</protein>
<dbReference type="Pfam" id="PF00150">
    <property type="entry name" value="Cellulase"/>
    <property type="match status" value="1"/>
</dbReference>
<feature type="region of interest" description="Disordered" evidence="7">
    <location>
        <begin position="88"/>
        <end position="119"/>
    </location>
</feature>
<name>A0A370TE01_9HELO</name>
<dbReference type="EC" id="3.2.1.4" evidence="3"/>
<sequence>MFLLPLFLGGVASVGAVSPLAGVNIAGFDFGVEITGTANLQNAQGPLMVLGNSDGAGQMQHFAKNDGLNLFRLPVSWQFLINSSEFAGSGSGSSNATNGPFNNGTMGPSNNSTRGPFTNSTMMPGNGTTRGNRTPASNAATGTLDATNFAEYDMLVQACLATGATCVIDIHNYARFNNKVIGQGGPSNADFANLWSQIGTKYAKEAKIIFGIMNEPHDIPDLSLWAATVQEAVTAIRAAGATTQRILLPGTDFTSAQTFISNGSAGNLSTVKNPDGSLEGLIFDVHKYLDVDNSGTHRECVSDHVNDTFMPLGAFLKKNNRMAMLSETGGGNTTSCLRDLCATLKFINNNPDVYLGYAGWAAGGFSPETYELTMTPRGSNGNFVDQDIVKQCVVETRGVASNATANGALSGAAADPGNSKAFQSAGTKGMAPASGSGLVLGVMMLRVFSIL</sequence>
<evidence type="ECO:0000256" key="7">
    <source>
        <dbReference type="SAM" id="MobiDB-lite"/>
    </source>
</evidence>
<evidence type="ECO:0000256" key="5">
    <source>
        <dbReference type="ARBA" id="ARBA00023295"/>
    </source>
</evidence>
<dbReference type="InterPro" id="IPR001547">
    <property type="entry name" value="Glyco_hydro_5"/>
</dbReference>
<dbReference type="GO" id="GO:0008810">
    <property type="term" value="F:cellulase activity"/>
    <property type="evidence" value="ECO:0007669"/>
    <property type="project" value="UniProtKB-EC"/>
</dbReference>